<dbReference type="SMART" id="SM00387">
    <property type="entry name" value="HATPase_c"/>
    <property type="match status" value="1"/>
</dbReference>
<organism evidence="17 18">
    <name type="scientific">Grimontia marina</name>
    <dbReference type="NCBI Taxonomy" id="646534"/>
    <lineage>
        <taxon>Bacteria</taxon>
        <taxon>Pseudomonadati</taxon>
        <taxon>Pseudomonadota</taxon>
        <taxon>Gammaproteobacteria</taxon>
        <taxon>Vibrionales</taxon>
        <taxon>Vibrionaceae</taxon>
        <taxon>Grimontia</taxon>
    </lineage>
</organism>
<keyword evidence="14 15" id="KW-0472">Membrane</keyword>
<sequence>MFSLRALKLKTRMMLILGMMALLQTGFIGLFALFYLSHSLDEQISQRALNVAKTIAAMPAVVEAAEQRDSEYLQPLALDLAEVNDARFVVIGDQNGIRLAHPSWKRVGKPMYDDDGDYNEPALLYGKPYIQKATGSLGATVRGKAPIFDSSSESVVGIVSVGFLLKSVDDIINRYITTLYIVIAVSFSLSVLTGMWFANHFKKAIFGLEPEQIGRLFQERNATLESVREGIIAVNNKGRITTFNRAAVETLGLDANTKLTDRPIEDVLPDSRLMDVLKSGKPHFDKEIWLQDRNLIVNRLPLLQDNEIIGVVSSFRRKDELDAVSKQLTQIQQYADTLRSQSHEYSNKLHTIAGLIQIGATDEALALIGQETQSHQALIHLLVEAVPDPILAGCLLGKYNRAKELGLRLEIDPESSMKQMPDHIPREELVSIIGNLIDNALEATLSNQRLEVKLSMTDLGNDLIFEIEDEGQGIHEEDHSRIFRKGVTTKKGEGHGYGLHLVQKLLQNLGGTILLEPGDTMGSRFTVYIPKQPEDTCIQTSPMRSIRGKFREE</sequence>
<evidence type="ECO:0000256" key="4">
    <source>
        <dbReference type="ARBA" id="ARBA00012438"/>
    </source>
</evidence>
<feature type="transmembrane region" description="Helical" evidence="15">
    <location>
        <begin position="175"/>
        <end position="198"/>
    </location>
</feature>
<evidence type="ECO:0000256" key="15">
    <source>
        <dbReference type="SAM" id="Phobius"/>
    </source>
</evidence>
<dbReference type="Proteomes" id="UP000073601">
    <property type="component" value="Unassembled WGS sequence"/>
</dbReference>
<keyword evidence="13" id="KW-0902">Two-component regulatory system</keyword>
<dbReference type="Pfam" id="PF17203">
    <property type="entry name" value="sCache_3_2"/>
    <property type="match status" value="1"/>
</dbReference>
<dbReference type="OrthoDB" id="9792686at2"/>
<dbReference type="SUPFAM" id="SSF55874">
    <property type="entry name" value="ATPase domain of HSP90 chaperone/DNA topoisomerase II/histidine kinase"/>
    <property type="match status" value="1"/>
</dbReference>
<keyword evidence="8 15" id="KW-0812">Transmembrane</keyword>
<dbReference type="Pfam" id="PF02518">
    <property type="entry name" value="HATPase_c"/>
    <property type="match status" value="1"/>
</dbReference>
<dbReference type="Gene3D" id="1.10.287.130">
    <property type="match status" value="1"/>
</dbReference>
<keyword evidence="11" id="KW-0067">ATP-binding</keyword>
<evidence type="ECO:0000256" key="9">
    <source>
        <dbReference type="ARBA" id="ARBA00022741"/>
    </source>
</evidence>
<evidence type="ECO:0000313" key="18">
    <source>
        <dbReference type="Proteomes" id="UP000073601"/>
    </source>
</evidence>
<dbReference type="GO" id="GO:0005886">
    <property type="term" value="C:plasma membrane"/>
    <property type="evidence" value="ECO:0007669"/>
    <property type="project" value="UniProtKB-SubCell"/>
</dbReference>
<keyword evidence="9" id="KW-0547">Nucleotide-binding</keyword>
<evidence type="ECO:0000313" key="17">
    <source>
        <dbReference type="EMBL" id="CZF82490.1"/>
    </source>
</evidence>
<dbReference type="InterPro" id="IPR005467">
    <property type="entry name" value="His_kinase_dom"/>
</dbReference>
<evidence type="ECO:0000256" key="2">
    <source>
        <dbReference type="ARBA" id="ARBA00004533"/>
    </source>
</evidence>
<name>A0A128F7L5_9GAMM</name>
<evidence type="ECO:0000259" key="16">
    <source>
        <dbReference type="PROSITE" id="PS50109"/>
    </source>
</evidence>
<dbReference type="SMART" id="SM00091">
    <property type="entry name" value="PAS"/>
    <property type="match status" value="1"/>
</dbReference>
<dbReference type="InterPro" id="IPR013767">
    <property type="entry name" value="PAS_fold"/>
</dbReference>
<comment type="subcellular location">
    <subcellularLocation>
        <location evidence="2">Cell inner membrane</location>
    </subcellularLocation>
    <subcellularLocation>
        <location evidence="3">Cell membrane</location>
        <topology evidence="3">Multi-pass membrane protein</topology>
    </subcellularLocation>
</comment>
<dbReference type="GO" id="GO:0005524">
    <property type="term" value="F:ATP binding"/>
    <property type="evidence" value="ECO:0007669"/>
    <property type="project" value="UniProtKB-KW"/>
</dbReference>
<dbReference type="PROSITE" id="PS50109">
    <property type="entry name" value="HIS_KIN"/>
    <property type="match status" value="1"/>
</dbReference>
<dbReference type="EMBL" id="FIZY01000018">
    <property type="protein sequence ID" value="CZF82490.1"/>
    <property type="molecule type" value="Genomic_DNA"/>
</dbReference>
<evidence type="ECO:0000256" key="14">
    <source>
        <dbReference type="ARBA" id="ARBA00023136"/>
    </source>
</evidence>
<gene>
    <name evidence="17" type="primary">dpiB</name>
    <name evidence="17" type="ORF">GMA8713_02242</name>
</gene>
<dbReference type="Gene3D" id="3.30.565.10">
    <property type="entry name" value="Histidine kinase-like ATPase, C-terminal domain"/>
    <property type="match status" value="1"/>
</dbReference>
<proteinExistence type="predicted"/>
<protein>
    <recommendedName>
        <fullName evidence="4">histidine kinase</fullName>
        <ecNumber evidence="4">2.7.13.3</ecNumber>
    </recommendedName>
</protein>
<keyword evidence="7 17" id="KW-0808">Transferase</keyword>
<dbReference type="SUPFAM" id="SSF55890">
    <property type="entry name" value="Sporulation response regulatory protein Spo0B"/>
    <property type="match status" value="1"/>
</dbReference>
<dbReference type="EC" id="2.7.13.3" evidence="4"/>
<dbReference type="Gene3D" id="3.30.450.20">
    <property type="entry name" value="PAS domain"/>
    <property type="match status" value="2"/>
</dbReference>
<dbReference type="GO" id="GO:0006355">
    <property type="term" value="P:regulation of DNA-templated transcription"/>
    <property type="evidence" value="ECO:0007669"/>
    <property type="project" value="InterPro"/>
</dbReference>
<dbReference type="SUPFAM" id="SSF55785">
    <property type="entry name" value="PYP-like sensor domain (PAS domain)"/>
    <property type="match status" value="1"/>
</dbReference>
<dbReference type="InterPro" id="IPR004358">
    <property type="entry name" value="Sig_transdc_His_kin-like_C"/>
</dbReference>
<dbReference type="InterPro" id="IPR000014">
    <property type="entry name" value="PAS"/>
</dbReference>
<dbReference type="InterPro" id="IPR029151">
    <property type="entry name" value="Sensor-like_sf"/>
</dbReference>
<keyword evidence="18" id="KW-1185">Reference proteome</keyword>
<evidence type="ECO:0000256" key="13">
    <source>
        <dbReference type="ARBA" id="ARBA00023012"/>
    </source>
</evidence>
<dbReference type="InterPro" id="IPR033463">
    <property type="entry name" value="sCache_3"/>
</dbReference>
<evidence type="ECO:0000256" key="11">
    <source>
        <dbReference type="ARBA" id="ARBA00022840"/>
    </source>
</evidence>
<dbReference type="InterPro" id="IPR016120">
    <property type="entry name" value="Sig_transdc_His_kin_SpoOB"/>
</dbReference>
<keyword evidence="5" id="KW-1003">Cell membrane</keyword>
<dbReference type="PANTHER" id="PTHR43547">
    <property type="entry name" value="TWO-COMPONENT HISTIDINE KINASE"/>
    <property type="match status" value="1"/>
</dbReference>
<evidence type="ECO:0000256" key="5">
    <source>
        <dbReference type="ARBA" id="ARBA00022475"/>
    </source>
</evidence>
<dbReference type="GO" id="GO:0000155">
    <property type="term" value="F:phosphorelay sensor kinase activity"/>
    <property type="evidence" value="ECO:0007669"/>
    <property type="project" value="InterPro"/>
</dbReference>
<evidence type="ECO:0000256" key="6">
    <source>
        <dbReference type="ARBA" id="ARBA00022553"/>
    </source>
</evidence>
<dbReference type="FunFam" id="3.30.450.20:FF:000018">
    <property type="entry name" value="Sensor histidine kinase DcuS"/>
    <property type="match status" value="1"/>
</dbReference>
<evidence type="ECO:0000256" key="12">
    <source>
        <dbReference type="ARBA" id="ARBA00022989"/>
    </source>
</evidence>
<dbReference type="InterPro" id="IPR039506">
    <property type="entry name" value="SPOB_a"/>
</dbReference>
<dbReference type="RefSeq" id="WP_062709340.1">
    <property type="nucleotide sequence ID" value="NZ_CAWRCI010000018.1"/>
</dbReference>
<dbReference type="PRINTS" id="PR00344">
    <property type="entry name" value="BCTRLSENSOR"/>
</dbReference>
<feature type="domain" description="Histidine kinase" evidence="16">
    <location>
        <begin position="340"/>
        <end position="533"/>
    </location>
</feature>
<evidence type="ECO:0000256" key="8">
    <source>
        <dbReference type="ARBA" id="ARBA00022692"/>
    </source>
</evidence>
<accession>A0A128F7L5</accession>
<dbReference type="Pfam" id="PF14689">
    <property type="entry name" value="SPOB_a"/>
    <property type="match status" value="1"/>
</dbReference>
<dbReference type="AlphaFoldDB" id="A0A128F7L5"/>
<dbReference type="InterPro" id="IPR003594">
    <property type="entry name" value="HATPase_dom"/>
</dbReference>
<dbReference type="InterPro" id="IPR035965">
    <property type="entry name" value="PAS-like_dom_sf"/>
</dbReference>
<evidence type="ECO:0000256" key="1">
    <source>
        <dbReference type="ARBA" id="ARBA00000085"/>
    </source>
</evidence>
<dbReference type="PANTHER" id="PTHR43547:SF3">
    <property type="entry name" value="SENSOR PROTEIN CITS"/>
    <property type="match status" value="1"/>
</dbReference>
<keyword evidence="6" id="KW-0597">Phosphoprotein</keyword>
<keyword evidence="12 15" id="KW-1133">Transmembrane helix</keyword>
<dbReference type="InterPro" id="IPR036890">
    <property type="entry name" value="HATPase_C_sf"/>
</dbReference>
<keyword evidence="10 17" id="KW-0418">Kinase</keyword>
<evidence type="ECO:0000256" key="7">
    <source>
        <dbReference type="ARBA" id="ARBA00022679"/>
    </source>
</evidence>
<reference evidence="18" key="1">
    <citation type="submission" date="2016-02" db="EMBL/GenBank/DDBJ databases">
        <authorList>
            <person name="Rodrigo-Torres Lidia"/>
            <person name="Arahal R.David."/>
        </authorList>
    </citation>
    <scope>NUCLEOTIDE SEQUENCE [LARGE SCALE GENOMIC DNA]</scope>
    <source>
        <strain evidence="18">CECT 8713</strain>
    </source>
</reference>
<evidence type="ECO:0000256" key="10">
    <source>
        <dbReference type="ARBA" id="ARBA00022777"/>
    </source>
</evidence>
<dbReference type="Pfam" id="PF00989">
    <property type="entry name" value="PAS"/>
    <property type="match status" value="1"/>
</dbReference>
<dbReference type="SUPFAM" id="SSF103190">
    <property type="entry name" value="Sensory domain-like"/>
    <property type="match status" value="1"/>
</dbReference>
<evidence type="ECO:0000256" key="3">
    <source>
        <dbReference type="ARBA" id="ARBA00004651"/>
    </source>
</evidence>
<comment type="catalytic activity">
    <reaction evidence="1">
        <text>ATP + protein L-histidine = ADP + protein N-phospho-L-histidine.</text>
        <dbReference type="EC" id="2.7.13.3"/>
    </reaction>
</comment>
<dbReference type="CDD" id="cd00130">
    <property type="entry name" value="PAS"/>
    <property type="match status" value="1"/>
</dbReference>